<gene>
    <name evidence="2" type="ORF">K3152_00580</name>
</gene>
<dbReference type="RefSeq" id="WP_221572172.1">
    <property type="nucleotide sequence ID" value="NZ_JAIGNK010000001.1"/>
</dbReference>
<dbReference type="Proteomes" id="UP000783253">
    <property type="component" value="Unassembled WGS sequence"/>
</dbReference>
<sequence length="82" mass="8920">MLTICAPAMPKFLTFASDADILALWGAGFLLFSLFTLYMERRRMKRARIDGVGWVPWTGLFLTCAVVGGGLLAVAIPGIVRS</sequence>
<evidence type="ECO:0000313" key="3">
    <source>
        <dbReference type="Proteomes" id="UP000783253"/>
    </source>
</evidence>
<evidence type="ECO:0000256" key="1">
    <source>
        <dbReference type="SAM" id="Phobius"/>
    </source>
</evidence>
<name>A0ABS7IWH7_9SPHN</name>
<keyword evidence="1" id="KW-0472">Membrane</keyword>
<feature type="transmembrane region" description="Helical" evidence="1">
    <location>
        <begin position="60"/>
        <end position="80"/>
    </location>
</feature>
<evidence type="ECO:0000313" key="2">
    <source>
        <dbReference type="EMBL" id="MBX7456732.1"/>
    </source>
</evidence>
<keyword evidence="1" id="KW-1133">Transmembrane helix</keyword>
<protein>
    <submittedName>
        <fullName evidence="2">Uncharacterized protein</fullName>
    </submittedName>
</protein>
<dbReference type="EMBL" id="JAIGNK010000001">
    <property type="protein sequence ID" value="MBX7456732.1"/>
    <property type="molecule type" value="Genomic_DNA"/>
</dbReference>
<keyword evidence="3" id="KW-1185">Reference proteome</keyword>
<organism evidence="2 3">
    <name type="scientific">Qipengyuania polymorpha</name>
    <dbReference type="NCBI Taxonomy" id="2867234"/>
    <lineage>
        <taxon>Bacteria</taxon>
        <taxon>Pseudomonadati</taxon>
        <taxon>Pseudomonadota</taxon>
        <taxon>Alphaproteobacteria</taxon>
        <taxon>Sphingomonadales</taxon>
        <taxon>Erythrobacteraceae</taxon>
        <taxon>Qipengyuania</taxon>
    </lineage>
</organism>
<accession>A0ABS7IWH7</accession>
<reference evidence="2 3" key="1">
    <citation type="submission" date="2021-08" db="EMBL/GenBank/DDBJ databases">
        <title>Comparative Genomics Analysis of the Genus Qipengyuania Reveals Extensive Genetic Diversity and Metabolic Versatility, Including the Description of Fifteen Novel Species.</title>
        <authorList>
            <person name="Liu Y."/>
        </authorList>
    </citation>
    <scope>NUCLEOTIDE SEQUENCE [LARGE SCALE GENOMIC DNA]</scope>
    <source>
        <strain evidence="2 3">1NDH17</strain>
    </source>
</reference>
<keyword evidence="1" id="KW-0812">Transmembrane</keyword>
<feature type="transmembrane region" description="Helical" evidence="1">
    <location>
        <begin position="21"/>
        <end position="39"/>
    </location>
</feature>
<proteinExistence type="predicted"/>
<comment type="caution">
    <text evidence="2">The sequence shown here is derived from an EMBL/GenBank/DDBJ whole genome shotgun (WGS) entry which is preliminary data.</text>
</comment>